<name>A0A8J7LPW7_9RHOB</name>
<keyword evidence="1" id="KW-0175">Coiled coil</keyword>
<comment type="caution">
    <text evidence="2">The sequence shown here is derived from an EMBL/GenBank/DDBJ whole genome shotgun (WGS) entry which is preliminary data.</text>
</comment>
<reference evidence="2" key="1">
    <citation type="submission" date="2020-12" db="EMBL/GenBank/DDBJ databases">
        <title>Sedimentitalea sp. nov., isolated from sand in Incheon.</title>
        <authorList>
            <person name="Kim W."/>
        </authorList>
    </citation>
    <scope>NUCLEOTIDE SEQUENCE</scope>
    <source>
        <strain evidence="2">CAU 1593</strain>
    </source>
</reference>
<accession>A0A8J7LPW7</accession>
<dbReference type="AlphaFoldDB" id="A0A8J7LPW7"/>
<dbReference type="EMBL" id="JAELVR010000001">
    <property type="protein sequence ID" value="MBJ6369928.1"/>
    <property type="molecule type" value="Genomic_DNA"/>
</dbReference>
<dbReference type="Proteomes" id="UP000619079">
    <property type="component" value="Unassembled WGS sequence"/>
</dbReference>
<evidence type="ECO:0000313" key="2">
    <source>
        <dbReference type="EMBL" id="MBJ6369928.1"/>
    </source>
</evidence>
<protein>
    <submittedName>
        <fullName evidence="2">Uncharacterized protein</fullName>
    </submittedName>
</protein>
<sequence length="579" mass="62179">MVLEKLAGITDALDEIDDKARGGPIEAASWNALVGAVQVLVDIVRDQDLARNEALKSKFAPADHGHEGEITERWLEPALAARLEGAGGLTAQRDLSALSRQVKALSAEVARLRESVESQRREVDRFAVGQFDTRREVESFQPKLDEIDAVRLSLDGIDGRLGAVSDDIAVARELSARLTDPNGNPIDIAALSKQIEEATALRDAILGVDGDILRTRDLELRLRQVEDLAGLEDAGNALDDRFAVLRSDMQSEVAASVADADTATRTALQEDLDTRFATVTAERESALDAFRSENQAQIAAARTAIEAGMNAALPGAVADATAGIETRLKTGLDARFAEQSRTLETQVMTAARTAVAPLRTEIAAEVLASTEARIDTRTAALSANLDTRLGAMDTRLAALDNDIVDAVETATAETRGTLETFAQQEIARQTAKVQKTISEDLRAGIGTAVAEETADLSAQIDQRLEERFAALDGRLDSAVNARLAGLEETIAKAVDERVAKLDIDARFATMTRAQQDTVASAVASAESRLRADQTRLLNENAKALRTEIETARLSAINEATVTLRDRPVIRGDGRVVVPR</sequence>
<keyword evidence="3" id="KW-1185">Reference proteome</keyword>
<dbReference type="RefSeq" id="WP_199022698.1">
    <property type="nucleotide sequence ID" value="NZ_JAELVR010000001.1"/>
</dbReference>
<organism evidence="2 3">
    <name type="scientific">Sedimentitalea arenosa</name>
    <dbReference type="NCBI Taxonomy" id="2798803"/>
    <lineage>
        <taxon>Bacteria</taxon>
        <taxon>Pseudomonadati</taxon>
        <taxon>Pseudomonadota</taxon>
        <taxon>Alphaproteobacteria</taxon>
        <taxon>Rhodobacterales</taxon>
        <taxon>Paracoccaceae</taxon>
        <taxon>Sedimentitalea</taxon>
    </lineage>
</organism>
<evidence type="ECO:0000313" key="3">
    <source>
        <dbReference type="Proteomes" id="UP000619079"/>
    </source>
</evidence>
<feature type="coiled-coil region" evidence="1">
    <location>
        <begin position="95"/>
        <end position="122"/>
    </location>
</feature>
<evidence type="ECO:0000256" key="1">
    <source>
        <dbReference type="SAM" id="Coils"/>
    </source>
</evidence>
<gene>
    <name evidence="2" type="ORF">JF290_00185</name>
</gene>
<proteinExistence type="predicted"/>